<evidence type="ECO:0000256" key="3">
    <source>
        <dbReference type="ARBA" id="ARBA00023100"/>
    </source>
</evidence>
<keyword evidence="9" id="KW-1185">Reference proteome</keyword>
<dbReference type="InterPro" id="IPR006119">
    <property type="entry name" value="Resolv_N"/>
</dbReference>
<dbReference type="GO" id="GO:0003677">
    <property type="term" value="F:DNA binding"/>
    <property type="evidence" value="ECO:0007669"/>
    <property type="project" value="UniProtKB-KW"/>
</dbReference>
<evidence type="ECO:0000256" key="2">
    <source>
        <dbReference type="ARBA" id="ARBA00022908"/>
    </source>
</evidence>
<evidence type="ECO:0000256" key="6">
    <source>
        <dbReference type="SAM" id="MobiDB-lite"/>
    </source>
</evidence>
<comment type="caution">
    <text evidence="8">The sequence shown here is derived from an EMBL/GenBank/DDBJ whole genome shotgun (WGS) entry which is preliminary data.</text>
</comment>
<keyword evidence="5" id="KW-0233">DNA recombination</keyword>
<dbReference type="PANTHER" id="PTHR30461:SF2">
    <property type="entry name" value="SERINE RECOMBINASE PINE-RELATED"/>
    <property type="match status" value="1"/>
</dbReference>
<dbReference type="GO" id="GO:0015074">
    <property type="term" value="P:DNA integration"/>
    <property type="evidence" value="ECO:0007669"/>
    <property type="project" value="UniProtKB-KW"/>
</dbReference>
<dbReference type="CDD" id="cd00569">
    <property type="entry name" value="HTH_Hin_like"/>
    <property type="match status" value="1"/>
</dbReference>
<name>A0A7W6LTT1_9SPHN</name>
<dbReference type="RefSeq" id="WP_240700498.1">
    <property type="nucleotide sequence ID" value="NZ_JACIEU010000013.1"/>
</dbReference>
<dbReference type="AlphaFoldDB" id="A0A7W6LTT1"/>
<evidence type="ECO:0000313" key="9">
    <source>
        <dbReference type="Proteomes" id="UP000590524"/>
    </source>
</evidence>
<evidence type="ECO:0000256" key="1">
    <source>
        <dbReference type="ARBA" id="ARBA00009913"/>
    </source>
</evidence>
<dbReference type="Pfam" id="PF02796">
    <property type="entry name" value="HTH_7"/>
    <property type="match status" value="1"/>
</dbReference>
<feature type="region of interest" description="Disordered" evidence="6">
    <location>
        <begin position="170"/>
        <end position="193"/>
    </location>
</feature>
<dbReference type="Gene3D" id="1.10.10.60">
    <property type="entry name" value="Homeodomain-like"/>
    <property type="match status" value="1"/>
</dbReference>
<keyword evidence="3" id="KW-0230">DNA invertase</keyword>
<dbReference type="InterPro" id="IPR036162">
    <property type="entry name" value="Resolvase-like_N_sf"/>
</dbReference>
<feature type="compositionally biased region" description="Low complexity" evidence="6">
    <location>
        <begin position="170"/>
        <end position="185"/>
    </location>
</feature>
<feature type="domain" description="Resolvase/invertase-type recombinase catalytic" evidence="7">
    <location>
        <begin position="45"/>
        <end position="179"/>
    </location>
</feature>
<accession>A0A7W6LTT1</accession>
<dbReference type="EMBL" id="JACIEU010000013">
    <property type="protein sequence ID" value="MBB4149543.1"/>
    <property type="molecule type" value="Genomic_DNA"/>
</dbReference>
<proteinExistence type="inferred from homology"/>
<protein>
    <submittedName>
        <fullName evidence="8">DNA invertase Pin-like site-specific DNA recombinase</fullName>
    </submittedName>
</protein>
<dbReference type="CDD" id="cd03768">
    <property type="entry name" value="SR_ResInv"/>
    <property type="match status" value="1"/>
</dbReference>
<keyword evidence="4" id="KW-0238">DNA-binding</keyword>
<dbReference type="FunFam" id="3.40.50.1390:FF:000001">
    <property type="entry name" value="DNA recombinase"/>
    <property type="match status" value="1"/>
</dbReference>
<evidence type="ECO:0000256" key="4">
    <source>
        <dbReference type="ARBA" id="ARBA00023125"/>
    </source>
</evidence>
<comment type="similarity">
    <text evidence="1">Belongs to the site-specific recombinase resolvase family.</text>
</comment>
<dbReference type="InterPro" id="IPR006120">
    <property type="entry name" value="Resolvase_HTH_dom"/>
</dbReference>
<dbReference type="Gene3D" id="3.40.50.1390">
    <property type="entry name" value="Resolvase, N-terminal catalytic domain"/>
    <property type="match status" value="1"/>
</dbReference>
<reference evidence="8 9" key="1">
    <citation type="submission" date="2020-08" db="EMBL/GenBank/DDBJ databases">
        <title>Genomic Encyclopedia of Type Strains, Phase IV (KMG-IV): sequencing the most valuable type-strain genomes for metagenomic binning, comparative biology and taxonomic classification.</title>
        <authorList>
            <person name="Goeker M."/>
        </authorList>
    </citation>
    <scope>NUCLEOTIDE SEQUENCE [LARGE SCALE GENOMIC DNA]</scope>
    <source>
        <strain evidence="8 9">DSM 19371</strain>
    </source>
</reference>
<keyword evidence="2" id="KW-0229">DNA integration</keyword>
<organism evidence="8 9">
    <name type="scientific">Sphingobium scionense</name>
    <dbReference type="NCBI Taxonomy" id="1404341"/>
    <lineage>
        <taxon>Bacteria</taxon>
        <taxon>Pseudomonadati</taxon>
        <taxon>Pseudomonadota</taxon>
        <taxon>Alphaproteobacteria</taxon>
        <taxon>Sphingomonadales</taxon>
        <taxon>Sphingomonadaceae</taxon>
        <taxon>Sphingobium</taxon>
    </lineage>
</organism>
<dbReference type="Pfam" id="PF00239">
    <property type="entry name" value="Resolvase"/>
    <property type="match status" value="1"/>
</dbReference>
<dbReference type="Proteomes" id="UP000590524">
    <property type="component" value="Unassembled WGS sequence"/>
</dbReference>
<dbReference type="InterPro" id="IPR050639">
    <property type="entry name" value="SSR_resolvase"/>
</dbReference>
<dbReference type="SUPFAM" id="SSF53041">
    <property type="entry name" value="Resolvase-like"/>
    <property type="match status" value="1"/>
</dbReference>
<dbReference type="SMART" id="SM00857">
    <property type="entry name" value="Resolvase"/>
    <property type="match status" value="1"/>
</dbReference>
<dbReference type="SUPFAM" id="SSF46689">
    <property type="entry name" value="Homeodomain-like"/>
    <property type="match status" value="1"/>
</dbReference>
<dbReference type="GO" id="GO:0000150">
    <property type="term" value="F:DNA strand exchange activity"/>
    <property type="evidence" value="ECO:0007669"/>
    <property type="project" value="UniProtKB-KW"/>
</dbReference>
<evidence type="ECO:0000259" key="7">
    <source>
        <dbReference type="PROSITE" id="PS51736"/>
    </source>
</evidence>
<dbReference type="PANTHER" id="PTHR30461">
    <property type="entry name" value="DNA-INVERTASE FROM LAMBDOID PROPHAGE"/>
    <property type="match status" value="1"/>
</dbReference>
<dbReference type="PROSITE" id="PS51736">
    <property type="entry name" value="RECOMBINASES_3"/>
    <property type="match status" value="1"/>
</dbReference>
<dbReference type="InterPro" id="IPR009057">
    <property type="entry name" value="Homeodomain-like_sf"/>
</dbReference>
<sequence>MRNERAQTVVCAASRPVQQKQRAIRRTKLLPNDMQKQQINAASPKLLGYARVSKAEDQDTAPQIEALEAAGCTRFYEEHASGGRWDRPELHRLLDRLEPGDVLAAWKLDRLSRSLKDLLLILDRVEKAGAGFRSLTENIDSTTASGRMMMQMLGSFAEFERAMVRERTQAGLRSARAQGRSGGRQPKLSPHQQTEVITMLTAGRSTADIARLFRVHRATISRIVNNFAVKDAARTP</sequence>
<evidence type="ECO:0000256" key="5">
    <source>
        <dbReference type="ARBA" id="ARBA00023172"/>
    </source>
</evidence>
<gene>
    <name evidence="8" type="ORF">GGQ90_003335</name>
</gene>
<evidence type="ECO:0000313" key="8">
    <source>
        <dbReference type="EMBL" id="MBB4149543.1"/>
    </source>
</evidence>